<evidence type="ECO:0000313" key="2">
    <source>
        <dbReference type="EMBL" id="GAU23089.1"/>
    </source>
</evidence>
<organism evidence="2 3">
    <name type="scientific">Trifolium subterraneum</name>
    <name type="common">Subterranean clover</name>
    <dbReference type="NCBI Taxonomy" id="3900"/>
    <lineage>
        <taxon>Eukaryota</taxon>
        <taxon>Viridiplantae</taxon>
        <taxon>Streptophyta</taxon>
        <taxon>Embryophyta</taxon>
        <taxon>Tracheophyta</taxon>
        <taxon>Spermatophyta</taxon>
        <taxon>Magnoliopsida</taxon>
        <taxon>eudicotyledons</taxon>
        <taxon>Gunneridae</taxon>
        <taxon>Pentapetalae</taxon>
        <taxon>rosids</taxon>
        <taxon>fabids</taxon>
        <taxon>Fabales</taxon>
        <taxon>Fabaceae</taxon>
        <taxon>Papilionoideae</taxon>
        <taxon>50 kb inversion clade</taxon>
        <taxon>NPAAA clade</taxon>
        <taxon>Hologalegina</taxon>
        <taxon>IRL clade</taxon>
        <taxon>Trifolieae</taxon>
        <taxon>Trifolium</taxon>
    </lineage>
</organism>
<keyword evidence="3" id="KW-1185">Reference proteome</keyword>
<evidence type="ECO:0000256" key="1">
    <source>
        <dbReference type="SAM" id="MobiDB-lite"/>
    </source>
</evidence>
<sequence length="91" mass="9892">MAFLRSVATTATAAIATLAFSSSSSSFSHQSPNPPNTALSSNSKSNNPLRLVKTFATSPSPLIMDHHLSSQSQTDHHVLPELLESRTWRWT</sequence>
<feature type="compositionally biased region" description="Polar residues" evidence="1">
    <location>
        <begin position="36"/>
        <end position="46"/>
    </location>
</feature>
<dbReference type="Proteomes" id="UP000242715">
    <property type="component" value="Unassembled WGS sequence"/>
</dbReference>
<dbReference type="AlphaFoldDB" id="A0A2Z6MVR9"/>
<reference evidence="3" key="1">
    <citation type="journal article" date="2017" name="Front. Plant Sci.">
        <title>Climate Clever Clovers: New Paradigm to Reduce the Environmental Footprint of Ruminants by Breeding Low Methanogenic Forages Utilizing Haplotype Variation.</title>
        <authorList>
            <person name="Kaur P."/>
            <person name="Appels R."/>
            <person name="Bayer P.E."/>
            <person name="Keeble-Gagnere G."/>
            <person name="Wang J."/>
            <person name="Hirakawa H."/>
            <person name="Shirasawa K."/>
            <person name="Vercoe P."/>
            <person name="Stefanova K."/>
            <person name="Durmic Z."/>
            <person name="Nichols P."/>
            <person name="Revell C."/>
            <person name="Isobe S.N."/>
            <person name="Edwards D."/>
            <person name="Erskine W."/>
        </authorList>
    </citation>
    <scope>NUCLEOTIDE SEQUENCE [LARGE SCALE GENOMIC DNA]</scope>
    <source>
        <strain evidence="3">cv. Daliak</strain>
    </source>
</reference>
<evidence type="ECO:0000313" key="3">
    <source>
        <dbReference type="Proteomes" id="UP000242715"/>
    </source>
</evidence>
<gene>
    <name evidence="2" type="ORF">TSUD_183900</name>
</gene>
<accession>A0A2Z6MVR9</accession>
<name>A0A2Z6MVR9_TRISU</name>
<protein>
    <submittedName>
        <fullName evidence="2">Uncharacterized protein</fullName>
    </submittedName>
</protein>
<proteinExistence type="predicted"/>
<feature type="region of interest" description="Disordered" evidence="1">
    <location>
        <begin position="22"/>
        <end position="46"/>
    </location>
</feature>
<dbReference type="EMBL" id="DF973263">
    <property type="protein sequence ID" value="GAU23089.1"/>
    <property type="molecule type" value="Genomic_DNA"/>
</dbReference>